<accession>A0ABZ2TLQ5</accession>
<evidence type="ECO:0000313" key="3">
    <source>
        <dbReference type="EMBL" id="WYM97387.1"/>
    </source>
</evidence>
<gene>
    <name evidence="3" type="ORF">LQ356_00615</name>
</gene>
<feature type="transmembrane region" description="Helical" evidence="2">
    <location>
        <begin position="12"/>
        <end position="32"/>
    </location>
</feature>
<keyword evidence="2" id="KW-0812">Transmembrane</keyword>
<feature type="coiled-coil region" evidence="1">
    <location>
        <begin position="77"/>
        <end position="211"/>
    </location>
</feature>
<dbReference type="Proteomes" id="UP001622612">
    <property type="component" value="Chromosome"/>
</dbReference>
<keyword evidence="4" id="KW-1185">Reference proteome</keyword>
<protein>
    <submittedName>
        <fullName evidence="3">Uncharacterized protein</fullName>
    </submittedName>
</protein>
<evidence type="ECO:0000256" key="2">
    <source>
        <dbReference type="SAM" id="Phobius"/>
    </source>
</evidence>
<organism evidence="3 4">
    <name type="scientific">Metamycoplasma faucium</name>
    <dbReference type="NCBI Taxonomy" id="56142"/>
    <lineage>
        <taxon>Bacteria</taxon>
        <taxon>Bacillati</taxon>
        <taxon>Mycoplasmatota</taxon>
        <taxon>Mycoplasmoidales</taxon>
        <taxon>Metamycoplasmataceae</taxon>
        <taxon>Metamycoplasma</taxon>
    </lineage>
</organism>
<evidence type="ECO:0000256" key="1">
    <source>
        <dbReference type="SAM" id="Coils"/>
    </source>
</evidence>
<dbReference type="RefSeq" id="WP_405311817.1">
    <property type="nucleotide sequence ID" value="NZ_CP088155.1"/>
</dbReference>
<evidence type="ECO:0000313" key="4">
    <source>
        <dbReference type="Proteomes" id="UP001622612"/>
    </source>
</evidence>
<proteinExistence type="predicted"/>
<sequence length="219" mass="25481">MRTQFIKDLAPILMPILSALLGLILTLILTAIKQSKKNKYIKNKLDFLEKENSDNKLDFKLYKEKTDAFIFDLKIDLKKATDENVLLIKKLEMYQKNSNIEYNKELEAKLNEYLKQSDTLSNELLALKEKYAEQSKELIAIKTENEQLIKKIKFFELEKTEQLAFWNQIKKAQELINNIKLNGAEATNNIAEEIVENVAEQKAQNEAMEENSKVKATIY</sequence>
<reference evidence="3" key="1">
    <citation type="submission" date="2021-11" db="EMBL/GenBank/DDBJ databases">
        <title>The first genome sequence of unculturable Mycoplasma faucium obtained by de novo assembly of metagenomic reads.</title>
        <authorList>
            <person name="Sabat A.J."/>
            <person name="Bathoorn E."/>
            <person name="Akkerboom V."/>
            <person name="Friedrich A.W."/>
        </authorList>
    </citation>
    <scope>NUCLEOTIDE SEQUENCE [LARGE SCALE GENOMIC DNA]</scope>
    <source>
        <strain evidence="3">UMCG-MFM1</strain>
    </source>
</reference>
<keyword evidence="1" id="KW-0175">Coiled coil</keyword>
<dbReference type="EMBL" id="CP088155">
    <property type="protein sequence ID" value="WYM97387.1"/>
    <property type="molecule type" value="Genomic_DNA"/>
</dbReference>
<name>A0ABZ2TLQ5_9BACT</name>
<keyword evidence="2" id="KW-0472">Membrane</keyword>
<keyword evidence="2" id="KW-1133">Transmembrane helix</keyword>